<proteinExistence type="predicted"/>
<keyword evidence="1" id="KW-0378">Hydrolase</keyword>
<gene>
    <name evidence="1" type="ORF">I4I82_08585</name>
</gene>
<dbReference type="EMBL" id="JADQDF010000001">
    <property type="protein sequence ID" value="MBW0127741.1"/>
    <property type="molecule type" value="Genomic_DNA"/>
</dbReference>
<sequence>MTGRVHLLRHGETEWSLSGRHTGRTDIPLTERGRELAVAAGELGRRLIDGAPALVLSSPRSRAVVTAELAGLTVDRVDERLGEWDYGDCEGRTTPQIRETVPDWTVWTHPCPNGETAEEVGARADAVLAQAREAGGDVVLVGHGHFSRVLIARWIGLPATEGVRFTMDAAAWSVLGDERGVPSLVHVNLRAVA</sequence>
<accession>A0ABS6U689</accession>
<dbReference type="Pfam" id="PF00300">
    <property type="entry name" value="His_Phos_1"/>
    <property type="match status" value="1"/>
</dbReference>
<dbReference type="EC" id="3.1.3.2" evidence="1"/>
<dbReference type="Proteomes" id="UP000694300">
    <property type="component" value="Unassembled WGS sequence"/>
</dbReference>
<dbReference type="InterPro" id="IPR013078">
    <property type="entry name" value="His_Pase_superF_clade-1"/>
</dbReference>
<dbReference type="InterPro" id="IPR050275">
    <property type="entry name" value="PGM_Phosphatase"/>
</dbReference>
<name>A0ABS6U689_9PSEU</name>
<keyword evidence="2" id="KW-1185">Reference proteome</keyword>
<dbReference type="RefSeq" id="WP_218592082.1">
    <property type="nucleotide sequence ID" value="NZ_JADQDE010000135.1"/>
</dbReference>
<organism evidence="1 2">
    <name type="scientific">Pseudonocardia oceani</name>
    <dbReference type="NCBI Taxonomy" id="2792013"/>
    <lineage>
        <taxon>Bacteria</taxon>
        <taxon>Bacillati</taxon>
        <taxon>Actinomycetota</taxon>
        <taxon>Actinomycetes</taxon>
        <taxon>Pseudonocardiales</taxon>
        <taxon>Pseudonocardiaceae</taxon>
        <taxon>Pseudonocardia</taxon>
    </lineage>
</organism>
<protein>
    <submittedName>
        <fullName evidence="1">Acid phosphatase</fullName>
        <ecNumber evidence="1">3.1.3.2</ecNumber>
    </submittedName>
</protein>
<comment type="caution">
    <text evidence="1">The sequence shown here is derived from an EMBL/GenBank/DDBJ whole genome shotgun (WGS) entry which is preliminary data.</text>
</comment>
<dbReference type="PANTHER" id="PTHR48100">
    <property type="entry name" value="BROAD-SPECIFICITY PHOSPHATASE YOR283W-RELATED"/>
    <property type="match status" value="1"/>
</dbReference>
<dbReference type="PIRSF" id="PIRSF000709">
    <property type="entry name" value="6PFK_2-Ptase"/>
    <property type="match status" value="1"/>
</dbReference>
<dbReference type="PANTHER" id="PTHR48100:SF15">
    <property type="entry name" value="SEDOHEPTULOSE 1,7-BISPHOSPHATASE"/>
    <property type="match status" value="1"/>
</dbReference>
<evidence type="ECO:0000313" key="2">
    <source>
        <dbReference type="Proteomes" id="UP000694300"/>
    </source>
</evidence>
<dbReference type="GO" id="GO:0003993">
    <property type="term" value="F:acid phosphatase activity"/>
    <property type="evidence" value="ECO:0007669"/>
    <property type="project" value="UniProtKB-EC"/>
</dbReference>
<dbReference type="SMART" id="SM00855">
    <property type="entry name" value="PGAM"/>
    <property type="match status" value="1"/>
</dbReference>
<reference evidence="1 2" key="1">
    <citation type="submission" date="2020-11" db="EMBL/GenBank/DDBJ databases">
        <title>Pseudonocardia abyssalis sp. nov. and Pseudonocardia oceani sp. nov., description and phylogenomic analysis of two novel actinomycetes isolated from the deep Southern Ocean.</title>
        <authorList>
            <person name="Parra J."/>
        </authorList>
    </citation>
    <scope>NUCLEOTIDE SEQUENCE [LARGE SCALE GENOMIC DNA]</scope>
    <source>
        <strain evidence="2">KRD185</strain>
    </source>
</reference>
<dbReference type="CDD" id="cd07067">
    <property type="entry name" value="HP_PGM_like"/>
    <property type="match status" value="1"/>
</dbReference>
<evidence type="ECO:0000313" key="1">
    <source>
        <dbReference type="EMBL" id="MBW0127741.1"/>
    </source>
</evidence>
<dbReference type="NCBIfam" id="NF009993">
    <property type="entry name" value="PRK13462.1"/>
    <property type="match status" value="1"/>
</dbReference>